<keyword evidence="2" id="KW-0472">Membrane</keyword>
<feature type="compositionally biased region" description="Low complexity" evidence="1">
    <location>
        <begin position="313"/>
        <end position="351"/>
    </location>
</feature>
<evidence type="ECO:0000256" key="1">
    <source>
        <dbReference type="SAM" id="MobiDB-lite"/>
    </source>
</evidence>
<gene>
    <name evidence="3" type="ORF">J0P97_06555</name>
</gene>
<proteinExistence type="predicted"/>
<keyword evidence="2" id="KW-0812">Transmembrane</keyword>
<name>A0ABS5XT80_9MICO</name>
<keyword evidence="4" id="KW-1185">Reference proteome</keyword>
<keyword evidence="2" id="KW-1133">Transmembrane helix</keyword>
<dbReference type="Proteomes" id="UP000740605">
    <property type="component" value="Unassembled WGS sequence"/>
</dbReference>
<reference evidence="3 4" key="1">
    <citation type="submission" date="2021-03" db="EMBL/GenBank/DDBJ databases">
        <title>Microbacterium pauli sp. nov., isolated from microfiltered milk.</title>
        <authorList>
            <person name="Bellassi P."/>
            <person name="Fontana A."/>
            <person name="Callegari M.L."/>
            <person name="Lorenzo M."/>
            <person name="Cappa F."/>
        </authorList>
    </citation>
    <scope>NUCLEOTIDE SEQUENCE [LARGE SCALE GENOMIC DNA]</scope>
    <source>
        <strain evidence="3 4">DSM 18909</strain>
    </source>
</reference>
<feature type="transmembrane region" description="Helical" evidence="2">
    <location>
        <begin position="697"/>
        <end position="715"/>
    </location>
</feature>
<evidence type="ECO:0000313" key="4">
    <source>
        <dbReference type="Proteomes" id="UP000740605"/>
    </source>
</evidence>
<comment type="caution">
    <text evidence="3">The sequence shown here is derived from an EMBL/GenBank/DDBJ whole genome shotgun (WGS) entry which is preliminary data.</text>
</comment>
<evidence type="ECO:0000256" key="2">
    <source>
        <dbReference type="SAM" id="Phobius"/>
    </source>
</evidence>
<accession>A0ABS5XT80</accession>
<feature type="region of interest" description="Disordered" evidence="1">
    <location>
        <begin position="303"/>
        <end position="363"/>
    </location>
</feature>
<dbReference type="Pfam" id="PF19516">
    <property type="entry name" value="DUF6049"/>
    <property type="match status" value="1"/>
</dbReference>
<sequence length="739" mass="74004">MTSPSRRPSRRATRTGRTHRAFTAVLATLGATSIALGALIGSLGSAPAASAAADPAASGDIVFTLAPAAGGIVTSGSALALTVSAYNPTLADLGGGSVRVTTSATPLADRTATRAWLAGEVTDDSRTETTLAETTLPAVAGRATTTATMSVDSSPLAAWPAGVYPIRADYSSTAGPTTSRSVLVVPAASAGGGVAVVVPVTAPARTTGLLTADELTKLTATGGELRDTLDAVAGTNAALAVDPAIVAAIRVLGSSAPASATQWLADLMSLPNARFALQFGDADLATQIAAGLSAPLEPLPLTPYLQTRDFPSATGTPTPTPTTGTTDAPGGTDPADAPNTDTDTSTEAATPAPSPSLPTTPTFPTLAELTDVGSSLGAVFWPASGSAGDATVAALAAASGLTLLDSRAVSDARAPSSASANGGRLLVYDADTSAALGIAASSAGAPARDAALAAASAYGQFASADAGEAPVLVAVDRASSFPSLRPALQAASALAGRAAVGIGALTAAEPAAVTLNAVPDDAERTARLHALLSDEGDLESFSSILQDPLVLTSPERAAVLQLTGNGWRSATEDAAQKAVDDHRAQTRDTLGAVSITPPSDITLAATSAPLAFSVRNDLRWPVTVILYATRNDPRLIVQNTTTVEAGPAQNTRVQVPVQARVGSGDSTLDLQLRSITGVPIGDQVPVNVAVRAEWESVGLVVMLTIVALLLILGVVRTVRKLRRRGAPAQIPDDLEDADG</sequence>
<evidence type="ECO:0000313" key="3">
    <source>
        <dbReference type="EMBL" id="MBT8797732.1"/>
    </source>
</evidence>
<dbReference type="InterPro" id="IPR046112">
    <property type="entry name" value="DUF6049"/>
</dbReference>
<dbReference type="EMBL" id="JAFLHG010000005">
    <property type="protein sequence ID" value="MBT8797732.1"/>
    <property type="molecule type" value="Genomic_DNA"/>
</dbReference>
<organism evidence="3 4">
    <name type="scientific">Microbacterium flavum</name>
    <dbReference type="NCBI Taxonomy" id="415216"/>
    <lineage>
        <taxon>Bacteria</taxon>
        <taxon>Bacillati</taxon>
        <taxon>Actinomycetota</taxon>
        <taxon>Actinomycetes</taxon>
        <taxon>Micrococcales</taxon>
        <taxon>Microbacteriaceae</taxon>
        <taxon>Microbacterium</taxon>
    </lineage>
</organism>
<protein>
    <submittedName>
        <fullName evidence="3">2-oxoglutarate dehydrogenase</fullName>
    </submittedName>
</protein>
<dbReference type="RefSeq" id="WP_215486979.1">
    <property type="nucleotide sequence ID" value="NZ_BAAAPJ010000005.1"/>
</dbReference>